<proteinExistence type="predicted"/>
<accession>A0A9P1FKS4</accession>
<keyword evidence="3" id="KW-0436">Ligase</keyword>
<comment type="caution">
    <text evidence="2">The sequence shown here is derived from an EMBL/GenBank/DDBJ whole genome shotgun (WGS) entry which is preliminary data.</text>
</comment>
<dbReference type="GO" id="GO:0016874">
    <property type="term" value="F:ligase activity"/>
    <property type="evidence" value="ECO:0007669"/>
    <property type="project" value="UniProtKB-KW"/>
</dbReference>
<dbReference type="EMBL" id="CAMXCT030000390">
    <property type="protein sequence ID" value="CAL4765437.1"/>
    <property type="molecule type" value="Genomic_DNA"/>
</dbReference>
<gene>
    <name evidence="2" type="ORF">C1SCF055_LOCUS6199</name>
</gene>
<evidence type="ECO:0000313" key="2">
    <source>
        <dbReference type="EMBL" id="CAI3978125.1"/>
    </source>
</evidence>
<keyword evidence="4" id="KW-1185">Reference proteome</keyword>
<protein>
    <submittedName>
        <fullName evidence="3">Biotin protein ligase C-terminal domain-containing protein</fullName>
    </submittedName>
</protein>
<dbReference type="OrthoDB" id="415709at2759"/>
<evidence type="ECO:0000313" key="4">
    <source>
        <dbReference type="Proteomes" id="UP001152797"/>
    </source>
</evidence>
<name>A0A9P1FKS4_9DINO</name>
<dbReference type="EMBL" id="CAMXCT020000390">
    <property type="protein sequence ID" value="CAL1131500.1"/>
    <property type="molecule type" value="Genomic_DNA"/>
</dbReference>
<organism evidence="2">
    <name type="scientific">Cladocopium goreaui</name>
    <dbReference type="NCBI Taxonomy" id="2562237"/>
    <lineage>
        <taxon>Eukaryota</taxon>
        <taxon>Sar</taxon>
        <taxon>Alveolata</taxon>
        <taxon>Dinophyceae</taxon>
        <taxon>Suessiales</taxon>
        <taxon>Symbiodiniaceae</taxon>
        <taxon>Cladocopium</taxon>
    </lineage>
</organism>
<feature type="region of interest" description="Disordered" evidence="1">
    <location>
        <begin position="343"/>
        <end position="362"/>
    </location>
</feature>
<reference evidence="3 4" key="2">
    <citation type="submission" date="2024-05" db="EMBL/GenBank/DDBJ databases">
        <authorList>
            <person name="Chen Y."/>
            <person name="Shah S."/>
            <person name="Dougan E. K."/>
            <person name="Thang M."/>
            <person name="Chan C."/>
        </authorList>
    </citation>
    <scope>NUCLEOTIDE SEQUENCE [LARGE SCALE GENOMIC DNA]</scope>
</reference>
<dbReference type="EMBL" id="CAMXCT010000390">
    <property type="protein sequence ID" value="CAI3978125.1"/>
    <property type="molecule type" value="Genomic_DNA"/>
</dbReference>
<dbReference type="SUPFAM" id="SSF63825">
    <property type="entry name" value="YWTD domain"/>
    <property type="match status" value="1"/>
</dbReference>
<sequence length="431" mass="47726">MHKTFKYIQSSPKIWWLIITFLARIVSSWGCPTHFKTGTVPSYPKAYQLLHGARALQPSERLADIFGEALEGTLVAVKQPLLRISCPCEVLSAGFLPESQDLLLVTKGNITSFKDDEVKVLGDDVDSPVFWFWRLRSSDAWSLEKATLLARTWPLASNKLLQQVWEEEKDAEIENYSPWSKEEVEEQKRSGIIKLSAKITDSAAIFMRVHDESYAVFSWNQSDYFGGCGFLERLELETGKVSRLGGLWDAWDIATDPSGQCFYTSCYDGTDVHRIAATVTEPSTERNTQILSQAVGLKFHLCYDASLKVLVASGGEGACCFLLAPPGQGSGVMKMKGAEVAQSIRPDNDDHTPGDKTSPWETVKMPLPEKKSVDDVRGFYADNGCLTFVDKETGQVCMVDLFKGTSELIPSGSPVQYVARCGELLAIFTAS</sequence>
<reference evidence="2" key="1">
    <citation type="submission" date="2022-10" db="EMBL/GenBank/DDBJ databases">
        <authorList>
            <person name="Chen Y."/>
            <person name="Dougan E. K."/>
            <person name="Chan C."/>
            <person name="Rhodes N."/>
            <person name="Thang M."/>
        </authorList>
    </citation>
    <scope>NUCLEOTIDE SEQUENCE</scope>
</reference>
<dbReference type="Proteomes" id="UP001152797">
    <property type="component" value="Unassembled WGS sequence"/>
</dbReference>
<dbReference type="AlphaFoldDB" id="A0A9P1FKS4"/>
<evidence type="ECO:0000256" key="1">
    <source>
        <dbReference type="SAM" id="MobiDB-lite"/>
    </source>
</evidence>
<evidence type="ECO:0000313" key="3">
    <source>
        <dbReference type="EMBL" id="CAL4765437.1"/>
    </source>
</evidence>